<proteinExistence type="predicted"/>
<accession>A0AAN7YDL4</accession>
<evidence type="ECO:0000313" key="2">
    <source>
        <dbReference type="EMBL" id="KAK5109130.1"/>
    </source>
</evidence>
<feature type="transmembrane region" description="Helical" evidence="1">
    <location>
        <begin position="133"/>
        <end position="153"/>
    </location>
</feature>
<gene>
    <name evidence="2" type="ORF">LTR62_007492</name>
</gene>
<dbReference type="InterPro" id="IPR025363">
    <property type="entry name" value="DUF4267"/>
</dbReference>
<comment type="caution">
    <text evidence="2">The sequence shown here is derived from an EMBL/GenBank/DDBJ whole genome shotgun (WGS) entry which is preliminary data.</text>
</comment>
<feature type="transmembrane region" description="Helical" evidence="1">
    <location>
        <begin position="105"/>
        <end position="127"/>
    </location>
</feature>
<dbReference type="Pfam" id="PF14087">
    <property type="entry name" value="DUF4267"/>
    <property type="match status" value="1"/>
</dbReference>
<keyword evidence="1" id="KW-0472">Membrane</keyword>
<reference evidence="2" key="1">
    <citation type="submission" date="2023-08" db="EMBL/GenBank/DDBJ databases">
        <title>Black Yeasts Isolated from many extreme environments.</title>
        <authorList>
            <person name="Coleine C."/>
            <person name="Stajich J.E."/>
            <person name="Selbmann L."/>
        </authorList>
    </citation>
    <scope>NUCLEOTIDE SEQUENCE</scope>
    <source>
        <strain evidence="2">CCFEE 5401</strain>
    </source>
</reference>
<organism evidence="2 3">
    <name type="scientific">Meristemomyces frigidus</name>
    <dbReference type="NCBI Taxonomy" id="1508187"/>
    <lineage>
        <taxon>Eukaryota</taxon>
        <taxon>Fungi</taxon>
        <taxon>Dikarya</taxon>
        <taxon>Ascomycota</taxon>
        <taxon>Pezizomycotina</taxon>
        <taxon>Dothideomycetes</taxon>
        <taxon>Dothideomycetidae</taxon>
        <taxon>Mycosphaerellales</taxon>
        <taxon>Teratosphaeriaceae</taxon>
        <taxon>Meristemomyces</taxon>
    </lineage>
</organism>
<dbReference type="Proteomes" id="UP001310890">
    <property type="component" value="Unassembled WGS sequence"/>
</dbReference>
<dbReference type="EMBL" id="JAVRRL010000070">
    <property type="protein sequence ID" value="KAK5109130.1"/>
    <property type="molecule type" value="Genomic_DNA"/>
</dbReference>
<keyword evidence="1" id="KW-0812">Transmembrane</keyword>
<evidence type="ECO:0008006" key="4">
    <source>
        <dbReference type="Google" id="ProtNLM"/>
    </source>
</evidence>
<keyword evidence="1" id="KW-1133">Transmembrane helix</keyword>
<name>A0AAN7YDL4_9PEZI</name>
<evidence type="ECO:0000313" key="3">
    <source>
        <dbReference type="Proteomes" id="UP001310890"/>
    </source>
</evidence>
<sequence>MSQAFNTFRANLPPPAECLAILVGCMELTVFGLGGLANPLEFSKGFGVPMTSSHTARISATPESDKAETKAEKTQQAYIAAIAARNLQNGILILTLGCYVKDRRALGVAVACGLVATISDALIVRYYGAKEAIWGHLFGVFNSAAIGGSLLYWGRTDPLW</sequence>
<protein>
    <recommendedName>
        <fullName evidence="4">DUF4267 domain containing protein</fullName>
    </recommendedName>
</protein>
<dbReference type="AlphaFoldDB" id="A0AAN7YDL4"/>
<evidence type="ECO:0000256" key="1">
    <source>
        <dbReference type="SAM" id="Phobius"/>
    </source>
</evidence>